<gene>
    <name evidence="4" type="ORF">RND81_10G174700</name>
</gene>
<proteinExistence type="predicted"/>
<reference evidence="4" key="1">
    <citation type="submission" date="2024-03" db="EMBL/GenBank/DDBJ databases">
        <title>WGS assembly of Saponaria officinalis var. Norfolk2.</title>
        <authorList>
            <person name="Jenkins J."/>
            <person name="Shu S."/>
            <person name="Grimwood J."/>
            <person name="Barry K."/>
            <person name="Goodstein D."/>
            <person name="Schmutz J."/>
            <person name="Leebens-Mack J."/>
            <person name="Osbourn A."/>
        </authorList>
    </citation>
    <scope>NUCLEOTIDE SEQUENCE [LARGE SCALE GENOMIC DNA]</scope>
    <source>
        <strain evidence="4">JIC</strain>
    </source>
</reference>
<dbReference type="PANTHER" id="PTHR33172:SF37">
    <property type="entry name" value="PROTEIN OXIDATIVE STRESS 3 LIKE 1"/>
    <property type="match status" value="1"/>
</dbReference>
<comment type="caution">
    <text evidence="4">The sequence shown here is derived from an EMBL/GenBank/DDBJ whole genome shotgun (WGS) entry which is preliminary data.</text>
</comment>
<feature type="compositionally biased region" description="Low complexity" evidence="3">
    <location>
        <begin position="43"/>
        <end position="52"/>
    </location>
</feature>
<evidence type="ECO:0000313" key="5">
    <source>
        <dbReference type="Proteomes" id="UP001443914"/>
    </source>
</evidence>
<name>A0AAW1I404_SAPOF</name>
<dbReference type="InterPro" id="IPR051992">
    <property type="entry name" value="OxStress_Response_Reg"/>
</dbReference>
<dbReference type="PANTHER" id="PTHR33172">
    <property type="entry name" value="OS08G0516900 PROTEIN"/>
    <property type="match status" value="1"/>
</dbReference>
<dbReference type="GO" id="GO:0006950">
    <property type="term" value="P:response to stress"/>
    <property type="evidence" value="ECO:0007669"/>
    <property type="project" value="UniProtKB-ARBA"/>
</dbReference>
<evidence type="ECO:0000256" key="1">
    <source>
        <dbReference type="ARBA" id="ARBA00004123"/>
    </source>
</evidence>
<evidence type="ECO:0000256" key="2">
    <source>
        <dbReference type="ARBA" id="ARBA00023242"/>
    </source>
</evidence>
<keyword evidence="2" id="KW-0539">Nucleus</keyword>
<accession>A0AAW1I404</accession>
<protein>
    <submittedName>
        <fullName evidence="4">Uncharacterized protein</fullName>
    </submittedName>
</protein>
<dbReference type="EMBL" id="JBDFQZ010000010">
    <property type="protein sequence ID" value="KAK9683915.1"/>
    <property type="molecule type" value="Genomic_DNA"/>
</dbReference>
<keyword evidence="5" id="KW-1185">Reference proteome</keyword>
<dbReference type="GO" id="GO:0005634">
    <property type="term" value="C:nucleus"/>
    <property type="evidence" value="ECO:0007669"/>
    <property type="project" value="UniProtKB-SubCell"/>
</dbReference>
<sequence>MSIMFDNPRTDQIVSDGFLKIKPLISGLNDERKNGLVLNSCSSSSSSSIGLNSDDDNDLGNNNHDFDDDGDDEVESKLKISPFDSAVDSLEQALPIRRGISNFYSGKSKSFASLADVACSSVKDITKTENAYSRKRKNLLAFSLYDKSRTPLPKYPGIAGKSTNACPTTSTRKVSTNDCESDIDENVPEVEVNARQNSRTPPLPPVASPWRSFSLADLQNCAVSVGALNSKVSNLRPALIGKRSKHDEVS</sequence>
<dbReference type="Proteomes" id="UP001443914">
    <property type="component" value="Unassembled WGS sequence"/>
</dbReference>
<evidence type="ECO:0000313" key="4">
    <source>
        <dbReference type="EMBL" id="KAK9683915.1"/>
    </source>
</evidence>
<organism evidence="4 5">
    <name type="scientific">Saponaria officinalis</name>
    <name type="common">Common soapwort</name>
    <name type="synonym">Lychnis saponaria</name>
    <dbReference type="NCBI Taxonomy" id="3572"/>
    <lineage>
        <taxon>Eukaryota</taxon>
        <taxon>Viridiplantae</taxon>
        <taxon>Streptophyta</taxon>
        <taxon>Embryophyta</taxon>
        <taxon>Tracheophyta</taxon>
        <taxon>Spermatophyta</taxon>
        <taxon>Magnoliopsida</taxon>
        <taxon>eudicotyledons</taxon>
        <taxon>Gunneridae</taxon>
        <taxon>Pentapetalae</taxon>
        <taxon>Caryophyllales</taxon>
        <taxon>Caryophyllaceae</taxon>
        <taxon>Caryophylleae</taxon>
        <taxon>Saponaria</taxon>
    </lineage>
</organism>
<dbReference type="AlphaFoldDB" id="A0AAW1I404"/>
<feature type="region of interest" description="Disordered" evidence="3">
    <location>
        <begin position="43"/>
        <end position="74"/>
    </location>
</feature>
<comment type="subcellular location">
    <subcellularLocation>
        <location evidence="1">Nucleus</location>
    </subcellularLocation>
</comment>
<evidence type="ECO:0000256" key="3">
    <source>
        <dbReference type="SAM" id="MobiDB-lite"/>
    </source>
</evidence>